<protein>
    <recommendedName>
        <fullName evidence="3">Hydrolase</fullName>
    </recommendedName>
</protein>
<dbReference type="AlphaFoldDB" id="A0AB38W6G9"/>
<organism evidence="1 2">
    <name type="scientific">Mycoplasmoides pneumoniae</name>
    <name type="common">Mycoplasma pneumoniae</name>
    <dbReference type="NCBI Taxonomy" id="2104"/>
    <lineage>
        <taxon>Bacteria</taxon>
        <taxon>Bacillati</taxon>
        <taxon>Mycoplasmatota</taxon>
        <taxon>Mycoplasmoidales</taxon>
        <taxon>Mycoplasmoidaceae</taxon>
        <taxon>Mycoplasmoides</taxon>
    </lineage>
</organism>
<proteinExistence type="predicted"/>
<evidence type="ECO:0000313" key="2">
    <source>
        <dbReference type="Proteomes" id="UP000289557"/>
    </source>
</evidence>
<gene>
    <name evidence="1" type="ORF">NCTC10119_00223</name>
</gene>
<name>A0AB38W6G9_MYCPM</name>
<accession>A0AB38W6G9</accession>
<dbReference type="Gene3D" id="3.20.20.140">
    <property type="entry name" value="Metal-dependent hydrolases"/>
    <property type="match status" value="1"/>
</dbReference>
<evidence type="ECO:0008006" key="3">
    <source>
        <dbReference type="Google" id="ProtNLM"/>
    </source>
</evidence>
<reference evidence="1 2" key="1">
    <citation type="submission" date="2019-01" db="EMBL/GenBank/DDBJ databases">
        <authorList>
            <consortium name="Pathogen Informatics"/>
        </authorList>
    </citation>
    <scope>NUCLEOTIDE SEQUENCE [LARGE SCALE GENOMIC DNA]</scope>
    <source>
        <strain evidence="1 2">NCTC10119</strain>
    </source>
</reference>
<evidence type="ECO:0000313" key="1">
    <source>
        <dbReference type="EMBL" id="VEU56967.1"/>
    </source>
</evidence>
<sequence>MGVSDAAINTILVENPAEILAFDAPRKFNPKAVHPRVLALKKQLKIE</sequence>
<dbReference type="EMBL" id="LR214945">
    <property type="protein sequence ID" value="VEU56967.1"/>
    <property type="molecule type" value="Genomic_DNA"/>
</dbReference>
<dbReference type="Proteomes" id="UP000289557">
    <property type="component" value="Chromosome"/>
</dbReference>